<accession>A0ABV7ZMW1</accession>
<evidence type="ECO:0000256" key="3">
    <source>
        <dbReference type="SAM" id="MobiDB-lite"/>
    </source>
</evidence>
<feature type="domain" description="ABC transporter" evidence="4">
    <location>
        <begin position="293"/>
        <end position="505"/>
    </location>
</feature>
<dbReference type="PROSITE" id="PS00211">
    <property type="entry name" value="ABC_TRANSPORTER_1"/>
    <property type="match status" value="2"/>
</dbReference>
<dbReference type="SUPFAM" id="SSF52540">
    <property type="entry name" value="P-loop containing nucleoside triphosphate hydrolases"/>
    <property type="match status" value="2"/>
</dbReference>
<dbReference type="PANTHER" id="PTHR24220:SF685">
    <property type="entry name" value="ABC TRANSPORTER RELATED"/>
    <property type="match status" value="1"/>
</dbReference>
<feature type="domain" description="ABC transporter" evidence="4">
    <location>
        <begin position="4"/>
        <end position="255"/>
    </location>
</feature>
<protein>
    <submittedName>
        <fullName evidence="5">ABC transporter ATP-binding protein</fullName>
    </submittedName>
</protein>
<dbReference type="PANTHER" id="PTHR24220">
    <property type="entry name" value="IMPORT ATP-BINDING PROTEIN"/>
    <property type="match status" value="1"/>
</dbReference>
<name>A0ABV7ZMW1_9CORY</name>
<evidence type="ECO:0000256" key="2">
    <source>
        <dbReference type="ARBA" id="ARBA00022840"/>
    </source>
</evidence>
<dbReference type="InterPro" id="IPR027417">
    <property type="entry name" value="P-loop_NTPase"/>
</dbReference>
<sequence>MIPVSVRGLSVASRGGAVFRDLDLEVPAGSAIALVGPSGSGKSTLAHALLGDVPDGLTVTAGAIAVDGLDPLAMSPRQLRTLRRRCAYVDQDPGASLPPHLTVRRILGERARIAHGSPSRGGRAPVLSDDAMLRLLEDLGLSGVTGILDRRPSELSGGQRRRVGVAAGLAAAPELLIIDEPTAGVDAAAVELMMDTLCRARERTKATFLVITHDHAVADALADVTFAFDGACAGLSGPKTADPAADHEETAEPDSAVSGPADAGIASAAPPAPAPASASAPAPDSGAAQRPLLDVRDLVVHRNGSRIVEGVSLAVDAGGAVALSGPSGAGKTTVLRSILGLVPATEGRISFDGSDLAPDLGHRPRHVRSGFGWVPQESELALNPSVTVGSQLRRTGAPDDDIAAMLDRLQLPGFHAIRRSRPGDLSGGQRQRVSIALSLLRNPRVLLCDEPTSALDHRSAELVLAALADARAGGMAQVLTSHDPRVLAAAAETVVIGAGQAVAGA</sequence>
<evidence type="ECO:0000313" key="5">
    <source>
        <dbReference type="EMBL" id="MFC3849884.1"/>
    </source>
</evidence>
<keyword evidence="6" id="KW-1185">Reference proteome</keyword>
<dbReference type="Proteomes" id="UP001595751">
    <property type="component" value="Unassembled WGS sequence"/>
</dbReference>
<feature type="compositionally biased region" description="Low complexity" evidence="3">
    <location>
        <begin position="258"/>
        <end position="288"/>
    </location>
</feature>
<dbReference type="InterPro" id="IPR015854">
    <property type="entry name" value="ABC_transpr_LolD-like"/>
</dbReference>
<dbReference type="GO" id="GO:0005524">
    <property type="term" value="F:ATP binding"/>
    <property type="evidence" value="ECO:0007669"/>
    <property type="project" value="UniProtKB-KW"/>
</dbReference>
<feature type="region of interest" description="Disordered" evidence="3">
    <location>
        <begin position="237"/>
        <end position="288"/>
    </location>
</feature>
<dbReference type="EMBL" id="JBHRZN010000002">
    <property type="protein sequence ID" value="MFC3849884.1"/>
    <property type="molecule type" value="Genomic_DNA"/>
</dbReference>
<keyword evidence="1" id="KW-0547">Nucleotide-binding</keyword>
<evidence type="ECO:0000256" key="1">
    <source>
        <dbReference type="ARBA" id="ARBA00022741"/>
    </source>
</evidence>
<dbReference type="Pfam" id="PF00005">
    <property type="entry name" value="ABC_tran"/>
    <property type="match status" value="2"/>
</dbReference>
<dbReference type="InterPro" id="IPR003439">
    <property type="entry name" value="ABC_transporter-like_ATP-bd"/>
</dbReference>
<evidence type="ECO:0000313" key="6">
    <source>
        <dbReference type="Proteomes" id="UP001595751"/>
    </source>
</evidence>
<gene>
    <name evidence="5" type="ORF">ACFORJ_06860</name>
</gene>
<dbReference type="Gene3D" id="3.40.50.300">
    <property type="entry name" value="P-loop containing nucleotide triphosphate hydrolases"/>
    <property type="match status" value="2"/>
</dbReference>
<dbReference type="SMART" id="SM00382">
    <property type="entry name" value="AAA"/>
    <property type="match status" value="2"/>
</dbReference>
<dbReference type="InterPro" id="IPR003593">
    <property type="entry name" value="AAA+_ATPase"/>
</dbReference>
<reference evidence="6" key="1">
    <citation type="journal article" date="2019" name="Int. J. Syst. Evol. Microbiol.">
        <title>The Global Catalogue of Microorganisms (GCM) 10K type strain sequencing project: providing services to taxonomists for standard genome sequencing and annotation.</title>
        <authorList>
            <consortium name="The Broad Institute Genomics Platform"/>
            <consortium name="The Broad Institute Genome Sequencing Center for Infectious Disease"/>
            <person name="Wu L."/>
            <person name="Ma J."/>
        </authorList>
    </citation>
    <scope>NUCLEOTIDE SEQUENCE [LARGE SCALE GENOMIC DNA]</scope>
    <source>
        <strain evidence="6">CCUG 53252</strain>
    </source>
</reference>
<dbReference type="PROSITE" id="PS50893">
    <property type="entry name" value="ABC_TRANSPORTER_2"/>
    <property type="match status" value="2"/>
</dbReference>
<dbReference type="InterPro" id="IPR017871">
    <property type="entry name" value="ABC_transporter-like_CS"/>
</dbReference>
<evidence type="ECO:0000259" key="4">
    <source>
        <dbReference type="PROSITE" id="PS50893"/>
    </source>
</evidence>
<comment type="caution">
    <text evidence="5">The sequence shown here is derived from an EMBL/GenBank/DDBJ whole genome shotgun (WGS) entry which is preliminary data.</text>
</comment>
<dbReference type="RefSeq" id="WP_290289046.1">
    <property type="nucleotide sequence ID" value="NZ_CP047211.1"/>
</dbReference>
<proteinExistence type="predicted"/>
<organism evidence="5 6">
    <name type="scientific">Corynebacterium hansenii</name>
    <dbReference type="NCBI Taxonomy" id="394964"/>
    <lineage>
        <taxon>Bacteria</taxon>
        <taxon>Bacillati</taxon>
        <taxon>Actinomycetota</taxon>
        <taxon>Actinomycetes</taxon>
        <taxon>Mycobacteriales</taxon>
        <taxon>Corynebacteriaceae</taxon>
        <taxon>Corynebacterium</taxon>
    </lineage>
</organism>
<keyword evidence="2 5" id="KW-0067">ATP-binding</keyword>